<dbReference type="EMBL" id="KV919040">
    <property type="protein sequence ID" value="OSX72743.1"/>
    <property type="molecule type" value="Genomic_DNA"/>
</dbReference>
<evidence type="ECO:0000313" key="2">
    <source>
        <dbReference type="EMBL" id="OSX72743.1"/>
    </source>
</evidence>
<organism evidence="2 3">
    <name type="scientific">Porphyra umbilicalis</name>
    <name type="common">Purple laver</name>
    <name type="synonym">Red alga</name>
    <dbReference type="NCBI Taxonomy" id="2786"/>
    <lineage>
        <taxon>Eukaryota</taxon>
        <taxon>Rhodophyta</taxon>
        <taxon>Bangiophyceae</taxon>
        <taxon>Bangiales</taxon>
        <taxon>Bangiaceae</taxon>
        <taxon>Porphyra</taxon>
    </lineage>
</organism>
<feature type="compositionally biased region" description="Basic residues" evidence="1">
    <location>
        <begin position="71"/>
        <end position="86"/>
    </location>
</feature>
<sequence length="86" mass="9029">MDRAGLAALRAGMRDRVGRLEAAVGFAQAGLRFWAAALAERDDAPFRDAGDRVAAARAAADGRANGGGGRPQKKAKRAKRAKRLAK</sequence>
<dbReference type="Proteomes" id="UP000218209">
    <property type="component" value="Unassembled WGS sequence"/>
</dbReference>
<feature type="region of interest" description="Disordered" evidence="1">
    <location>
        <begin position="57"/>
        <end position="86"/>
    </location>
</feature>
<evidence type="ECO:0000313" key="3">
    <source>
        <dbReference type="Proteomes" id="UP000218209"/>
    </source>
</evidence>
<reference evidence="2 3" key="1">
    <citation type="submission" date="2017-03" db="EMBL/GenBank/DDBJ databases">
        <title>WGS assembly of Porphyra umbilicalis.</title>
        <authorList>
            <person name="Brawley S.H."/>
            <person name="Blouin N.A."/>
            <person name="Ficko-Blean E."/>
            <person name="Wheeler G.L."/>
            <person name="Lohr M."/>
            <person name="Goodson H.V."/>
            <person name="Jenkins J.W."/>
            <person name="Blaby-Haas C.E."/>
            <person name="Helliwell K.E."/>
            <person name="Chan C."/>
            <person name="Marriage T."/>
            <person name="Bhattacharya D."/>
            <person name="Klein A.S."/>
            <person name="Badis Y."/>
            <person name="Brodie J."/>
            <person name="Cao Y."/>
            <person name="Collen J."/>
            <person name="Dittami S.M."/>
            <person name="Gachon C.M."/>
            <person name="Green B.R."/>
            <person name="Karpowicz S."/>
            <person name="Kim J.W."/>
            <person name="Kudahl U."/>
            <person name="Lin S."/>
            <person name="Michel G."/>
            <person name="Mittag M."/>
            <person name="Olson B.J."/>
            <person name="Pangilinan J."/>
            <person name="Peng Y."/>
            <person name="Qiu H."/>
            <person name="Shu S."/>
            <person name="Singer J.T."/>
            <person name="Smith A.G."/>
            <person name="Sprecher B.N."/>
            <person name="Wagner V."/>
            <person name="Wang W."/>
            <person name="Wang Z.-Y."/>
            <person name="Yan J."/>
            <person name="Yarish C."/>
            <person name="Zoeuner-Riek S."/>
            <person name="Zhuang Y."/>
            <person name="Zou Y."/>
            <person name="Lindquist E.A."/>
            <person name="Grimwood J."/>
            <person name="Barry K."/>
            <person name="Rokhsar D.S."/>
            <person name="Schmutz J."/>
            <person name="Stiller J.W."/>
            <person name="Grossman A.R."/>
            <person name="Prochnik S.E."/>
        </authorList>
    </citation>
    <scope>NUCLEOTIDE SEQUENCE [LARGE SCALE GENOMIC DNA]</scope>
    <source>
        <strain evidence="2">4086291</strain>
    </source>
</reference>
<keyword evidence="3" id="KW-1185">Reference proteome</keyword>
<gene>
    <name evidence="2" type="ORF">BU14_0407s0008</name>
</gene>
<evidence type="ECO:0000256" key="1">
    <source>
        <dbReference type="SAM" id="MobiDB-lite"/>
    </source>
</evidence>
<name>A0A1X6NWI5_PORUM</name>
<protein>
    <submittedName>
        <fullName evidence="2">Uncharacterized protein</fullName>
    </submittedName>
</protein>
<proteinExistence type="predicted"/>
<accession>A0A1X6NWI5</accession>
<dbReference type="AlphaFoldDB" id="A0A1X6NWI5"/>